<protein>
    <submittedName>
        <fullName evidence="1">Uncharacterized protein</fullName>
    </submittedName>
</protein>
<sequence>MASEASHSSNASSHCFALTRYLFANRASAETTCNPRNRRRPSARSHSPKQNFMINVFDISPIMAAESMHFTSGILSLAYSGRVSLMGGTAGVIAITYGAIMCNNLKLQGKLMYACKVVGMLIKRVNRGLMEPEKQIGALV</sequence>
<gene>
    <name evidence="1" type="ORF">TsFJ059_007413</name>
</gene>
<proteinExistence type="predicted"/>
<reference evidence="1 2" key="1">
    <citation type="submission" date="2021-08" db="EMBL/GenBank/DDBJ databases">
        <title>The highly contiguous genome resource for Trichoderma semiorbis FJ059, a fungal antagonistic to plant pathogens.</title>
        <authorList>
            <person name="Liu T."/>
        </authorList>
    </citation>
    <scope>NUCLEOTIDE SEQUENCE [LARGE SCALE GENOMIC DNA]</scope>
    <source>
        <strain evidence="1 2">FJ059</strain>
    </source>
</reference>
<dbReference type="Proteomes" id="UP000826573">
    <property type="component" value="Unassembled WGS sequence"/>
</dbReference>
<evidence type="ECO:0000313" key="1">
    <source>
        <dbReference type="EMBL" id="KAH0524981.1"/>
    </source>
</evidence>
<dbReference type="EMBL" id="JAIMJC010000005">
    <property type="protein sequence ID" value="KAH0524981.1"/>
    <property type="molecule type" value="Genomic_DNA"/>
</dbReference>
<comment type="caution">
    <text evidence="1">The sequence shown here is derived from an EMBL/GenBank/DDBJ whole genome shotgun (WGS) entry which is preliminary data.</text>
</comment>
<dbReference type="AlphaFoldDB" id="A0A9P8HEY8"/>
<organism evidence="1 2">
    <name type="scientific">Trichoderma semiorbis</name>
    <dbReference type="NCBI Taxonomy" id="1491008"/>
    <lineage>
        <taxon>Eukaryota</taxon>
        <taxon>Fungi</taxon>
        <taxon>Dikarya</taxon>
        <taxon>Ascomycota</taxon>
        <taxon>Pezizomycotina</taxon>
        <taxon>Sordariomycetes</taxon>
        <taxon>Hypocreomycetidae</taxon>
        <taxon>Hypocreales</taxon>
        <taxon>Hypocreaceae</taxon>
        <taxon>Trichoderma</taxon>
    </lineage>
</organism>
<name>A0A9P8HEY8_9HYPO</name>
<accession>A0A9P8HEY8</accession>
<evidence type="ECO:0000313" key="2">
    <source>
        <dbReference type="Proteomes" id="UP000826573"/>
    </source>
</evidence>
<keyword evidence="2" id="KW-1185">Reference proteome</keyword>